<proteinExistence type="predicted"/>
<evidence type="ECO:0000313" key="2">
    <source>
        <dbReference type="Proteomes" id="UP000722050"/>
    </source>
</evidence>
<protein>
    <submittedName>
        <fullName evidence="1">Uncharacterized protein</fullName>
    </submittedName>
</protein>
<gene>
    <name evidence="1" type="ORF">HXM71_06295</name>
</gene>
<evidence type="ECO:0000313" key="1">
    <source>
        <dbReference type="EMBL" id="MBF1352707.1"/>
    </source>
</evidence>
<sequence>MNSFRKDVAPRKKRSSGGSLGQKLMIEGTANLYNFVYNWNRRHNELKFALTDGTMIGRPVKIDVRFSRSKFMELCDAINFERFCNYIDTHSHETLFVTDDERLFENGIIEIKVATLASNYRNDTVYGILDWISSKFFTIEHEETKEE</sequence>
<dbReference type="AlphaFoldDB" id="A0A930EG14"/>
<dbReference type="EMBL" id="JABZQH010000242">
    <property type="protein sequence ID" value="MBF1352707.1"/>
    <property type="molecule type" value="Genomic_DNA"/>
</dbReference>
<name>A0A930EG14_9FIRM</name>
<dbReference type="Proteomes" id="UP000722050">
    <property type="component" value="Unassembled WGS sequence"/>
</dbReference>
<organism evidence="1 2">
    <name type="scientific">Mogibacterium diversum</name>
    <dbReference type="NCBI Taxonomy" id="114527"/>
    <lineage>
        <taxon>Bacteria</taxon>
        <taxon>Bacillati</taxon>
        <taxon>Bacillota</taxon>
        <taxon>Clostridia</taxon>
        <taxon>Peptostreptococcales</taxon>
        <taxon>Anaerovoracaceae</taxon>
        <taxon>Mogibacterium</taxon>
    </lineage>
</organism>
<reference evidence="1" key="1">
    <citation type="submission" date="2020-04" db="EMBL/GenBank/DDBJ databases">
        <title>Deep metagenomics examines the oral microbiome during advanced dental caries in children, revealing novel taxa and co-occurrences with host molecules.</title>
        <authorList>
            <person name="Baker J.L."/>
            <person name="Morton J.T."/>
            <person name="Dinis M."/>
            <person name="Alvarez R."/>
            <person name="Tran N.C."/>
            <person name="Knight R."/>
            <person name="Edlund A."/>
        </authorList>
    </citation>
    <scope>NUCLEOTIDE SEQUENCE</scope>
    <source>
        <strain evidence="1">JCVI_24_bin.8</strain>
    </source>
</reference>
<comment type="caution">
    <text evidence="1">The sequence shown here is derived from an EMBL/GenBank/DDBJ whole genome shotgun (WGS) entry which is preliminary data.</text>
</comment>
<accession>A0A930EG14</accession>